<evidence type="ECO:0000259" key="4">
    <source>
        <dbReference type="PROSITE" id="PS51118"/>
    </source>
</evidence>
<reference evidence="5 6" key="1">
    <citation type="submission" date="2018-04" db="EMBL/GenBank/DDBJ databases">
        <title>Paenibacillus taichungensis Genome sequencing and assembly.</title>
        <authorList>
            <person name="Xu J."/>
            <person name="Rensing C."/>
            <person name="Mazhar H.S."/>
        </authorList>
    </citation>
    <scope>NUCLEOTIDE SEQUENCE [LARGE SCALE GENOMIC DNA]</scope>
    <source>
        <strain evidence="5 6">NC1</strain>
    </source>
</reference>
<dbReference type="InterPro" id="IPR036390">
    <property type="entry name" value="WH_DNA-bd_sf"/>
</dbReference>
<dbReference type="Gene3D" id="1.10.10.10">
    <property type="entry name" value="Winged helix-like DNA-binding domain superfamily/Winged helix DNA-binding domain"/>
    <property type="match status" value="1"/>
</dbReference>
<feature type="domain" description="HTH hxlR-type" evidence="4">
    <location>
        <begin position="5"/>
        <end position="108"/>
    </location>
</feature>
<dbReference type="Pfam" id="PF01638">
    <property type="entry name" value="HxlR"/>
    <property type="match status" value="1"/>
</dbReference>
<evidence type="ECO:0000256" key="2">
    <source>
        <dbReference type="ARBA" id="ARBA00023125"/>
    </source>
</evidence>
<name>A0A329QVS4_9BACL</name>
<dbReference type="GO" id="GO:0003677">
    <property type="term" value="F:DNA binding"/>
    <property type="evidence" value="ECO:0007669"/>
    <property type="project" value="UniProtKB-KW"/>
</dbReference>
<evidence type="ECO:0000256" key="3">
    <source>
        <dbReference type="ARBA" id="ARBA00023163"/>
    </source>
</evidence>
<dbReference type="InterPro" id="IPR002577">
    <property type="entry name" value="HTH_HxlR"/>
</dbReference>
<dbReference type="InterPro" id="IPR036388">
    <property type="entry name" value="WH-like_DNA-bd_sf"/>
</dbReference>
<dbReference type="Proteomes" id="UP000250642">
    <property type="component" value="Unassembled WGS sequence"/>
</dbReference>
<organism evidence="5 6">
    <name type="scientific">Paenibacillus taichungensis</name>
    <dbReference type="NCBI Taxonomy" id="484184"/>
    <lineage>
        <taxon>Bacteria</taxon>
        <taxon>Bacillati</taxon>
        <taxon>Bacillota</taxon>
        <taxon>Bacilli</taxon>
        <taxon>Bacillales</taxon>
        <taxon>Paenibacillaceae</taxon>
        <taxon>Paenibacillus</taxon>
    </lineage>
</organism>
<proteinExistence type="predicted"/>
<dbReference type="AlphaFoldDB" id="A0A329QVS4"/>
<dbReference type="PROSITE" id="PS51118">
    <property type="entry name" value="HTH_HXLR"/>
    <property type="match status" value="1"/>
</dbReference>
<accession>A0A329QVS4</accession>
<dbReference type="PANTHER" id="PTHR33204:SF38">
    <property type="entry name" value="HTH-TYPE TRANSCRIPTIONAL ACTIVATOR HXLR"/>
    <property type="match status" value="1"/>
</dbReference>
<keyword evidence="1" id="KW-0805">Transcription regulation</keyword>
<keyword evidence="2" id="KW-0238">DNA-binding</keyword>
<protein>
    <submittedName>
        <fullName evidence="5">Transcriptional regulator</fullName>
    </submittedName>
</protein>
<comment type="caution">
    <text evidence="5">The sequence shown here is derived from an EMBL/GenBank/DDBJ whole genome shotgun (WGS) entry which is preliminary data.</text>
</comment>
<dbReference type="EMBL" id="QEVW01000006">
    <property type="protein sequence ID" value="RAW16106.1"/>
    <property type="molecule type" value="Genomic_DNA"/>
</dbReference>
<sequence length="135" mass="15362">MDLQEPRLQGVLVTLEAINGKWKPLILFILLKEGTKRFGELRRMIPDVAQGTLTKQLRELEQDQIIVRTLYGDVPPKVEYSLSAHGQTIGTLLDGMCGWGKAHLEYLNETQQRFNAEKLAGTSNMKQKRNKNNKV</sequence>
<keyword evidence="3" id="KW-0804">Transcription</keyword>
<dbReference type="SUPFAM" id="SSF46785">
    <property type="entry name" value="Winged helix' DNA-binding domain"/>
    <property type="match status" value="1"/>
</dbReference>
<evidence type="ECO:0000313" key="5">
    <source>
        <dbReference type="EMBL" id="RAW16106.1"/>
    </source>
</evidence>
<gene>
    <name evidence="5" type="ORF">DC345_11525</name>
</gene>
<dbReference type="PANTHER" id="PTHR33204">
    <property type="entry name" value="TRANSCRIPTIONAL REGULATOR, MARR FAMILY"/>
    <property type="match status" value="1"/>
</dbReference>
<evidence type="ECO:0000313" key="6">
    <source>
        <dbReference type="Proteomes" id="UP000250642"/>
    </source>
</evidence>
<evidence type="ECO:0000256" key="1">
    <source>
        <dbReference type="ARBA" id="ARBA00023015"/>
    </source>
</evidence>